<feature type="domain" description="Glycosyltransferase subfamily 4-like N-terminal" evidence="2">
    <location>
        <begin position="79"/>
        <end position="186"/>
    </location>
</feature>
<dbReference type="PANTHER" id="PTHR45947">
    <property type="entry name" value="SULFOQUINOVOSYL TRANSFERASE SQD2"/>
    <property type="match status" value="1"/>
</dbReference>
<sequence>MNERKVLIYRDLLLPSSETFVKTQAEGLKDFTPVFAGSYKIDNGLDLTPAEELFIMKKNSILNNRITGTHFKKVLLKSVLLPKLKKINPVLMHAHFGPDGTLGLPLAESLNIPYIVTFHGYDVTTKDEYLRKSTSYNIQNYTKEIHTLQNSNALFIAASEFIKKKLIQKGFPEKQILVHYIGVNLDLLKRDDTVSREDTILFAGRLVKNKGCEYLIKAMKMVNEQKPHAKLIIAGDGPERHALEELASQLYVNSEFLGKIPYREVLHHMNKAKIFSVPSLEIETGASEGFGMVFAEAQAMGLPVASFETGGIPEAVSHNETGLLCPPKDSEKLAENILFLLENQQMWEEFSKAGVVRVKDRFSLHEQNKKLEEIYESMILQHKAR</sequence>
<dbReference type="RefSeq" id="WP_148942294.1">
    <property type="nucleotide sequence ID" value="NZ_VTEI01000024.1"/>
</dbReference>
<dbReference type="EMBL" id="VTEI01000024">
    <property type="protein sequence ID" value="TYS13096.1"/>
    <property type="molecule type" value="Genomic_DNA"/>
</dbReference>
<feature type="domain" description="Glycosyl transferase family 1" evidence="1">
    <location>
        <begin position="195"/>
        <end position="354"/>
    </location>
</feature>
<organism evidence="3 4">
    <name type="scientific">Rossellomorea vietnamensis</name>
    <dbReference type="NCBI Taxonomy" id="218284"/>
    <lineage>
        <taxon>Bacteria</taxon>
        <taxon>Bacillati</taxon>
        <taxon>Bacillota</taxon>
        <taxon>Bacilli</taxon>
        <taxon>Bacillales</taxon>
        <taxon>Bacillaceae</taxon>
        <taxon>Rossellomorea</taxon>
    </lineage>
</organism>
<name>A0A5D4NIC9_9BACI</name>
<proteinExistence type="predicted"/>
<protein>
    <submittedName>
        <fullName evidence="3">Glycosyltransferase</fullName>
    </submittedName>
</protein>
<evidence type="ECO:0000313" key="3">
    <source>
        <dbReference type="EMBL" id="TYS13096.1"/>
    </source>
</evidence>
<reference evidence="3 4" key="1">
    <citation type="submission" date="2019-08" db="EMBL/GenBank/DDBJ databases">
        <title>Bacillus genomes from the desert of Cuatro Cienegas, Coahuila.</title>
        <authorList>
            <person name="Olmedo-Alvarez G."/>
        </authorList>
    </citation>
    <scope>NUCLEOTIDE SEQUENCE [LARGE SCALE GENOMIC DNA]</scope>
    <source>
        <strain evidence="3 4">CH34_1T</strain>
    </source>
</reference>
<dbReference type="AlphaFoldDB" id="A0A5D4NIC9"/>
<accession>A0A5D4NIC9</accession>
<dbReference type="Proteomes" id="UP000322267">
    <property type="component" value="Unassembled WGS sequence"/>
</dbReference>
<evidence type="ECO:0000259" key="1">
    <source>
        <dbReference type="Pfam" id="PF00534"/>
    </source>
</evidence>
<comment type="caution">
    <text evidence="3">The sequence shown here is derived from an EMBL/GenBank/DDBJ whole genome shotgun (WGS) entry which is preliminary data.</text>
</comment>
<dbReference type="InterPro" id="IPR001296">
    <property type="entry name" value="Glyco_trans_1"/>
</dbReference>
<evidence type="ECO:0000313" key="4">
    <source>
        <dbReference type="Proteomes" id="UP000322267"/>
    </source>
</evidence>
<dbReference type="Pfam" id="PF00534">
    <property type="entry name" value="Glycos_transf_1"/>
    <property type="match status" value="1"/>
</dbReference>
<dbReference type="PANTHER" id="PTHR45947:SF14">
    <property type="entry name" value="SLL1723 PROTEIN"/>
    <property type="match status" value="1"/>
</dbReference>
<dbReference type="OrthoDB" id="73743at2"/>
<dbReference type="Gene3D" id="3.40.50.2000">
    <property type="entry name" value="Glycogen Phosphorylase B"/>
    <property type="match status" value="2"/>
</dbReference>
<dbReference type="InterPro" id="IPR050194">
    <property type="entry name" value="Glycosyltransferase_grp1"/>
</dbReference>
<dbReference type="SUPFAM" id="SSF53756">
    <property type="entry name" value="UDP-Glycosyltransferase/glycogen phosphorylase"/>
    <property type="match status" value="1"/>
</dbReference>
<dbReference type="Pfam" id="PF13439">
    <property type="entry name" value="Glyco_transf_4"/>
    <property type="match status" value="1"/>
</dbReference>
<dbReference type="GO" id="GO:0016757">
    <property type="term" value="F:glycosyltransferase activity"/>
    <property type="evidence" value="ECO:0007669"/>
    <property type="project" value="InterPro"/>
</dbReference>
<dbReference type="InterPro" id="IPR028098">
    <property type="entry name" value="Glyco_trans_4-like_N"/>
</dbReference>
<gene>
    <name evidence="3" type="ORF">FZC78_22400</name>
</gene>
<keyword evidence="3" id="KW-0808">Transferase</keyword>
<evidence type="ECO:0000259" key="2">
    <source>
        <dbReference type="Pfam" id="PF13439"/>
    </source>
</evidence>